<dbReference type="Proteomes" id="UP000027265">
    <property type="component" value="Unassembled WGS sequence"/>
</dbReference>
<proteinExistence type="predicted"/>
<dbReference type="AlphaFoldDB" id="A0A067PKQ0"/>
<dbReference type="EMBL" id="KL197747">
    <property type="protein sequence ID" value="KDQ51602.1"/>
    <property type="molecule type" value="Genomic_DNA"/>
</dbReference>
<accession>A0A067PKQ0</accession>
<dbReference type="HOGENOM" id="CLU_1652405_0_0_1"/>
<protein>
    <submittedName>
        <fullName evidence="2">Uncharacterized protein</fullName>
    </submittedName>
</protein>
<dbReference type="InParanoid" id="A0A067PKQ0"/>
<keyword evidence="3" id="KW-1185">Reference proteome</keyword>
<evidence type="ECO:0000256" key="1">
    <source>
        <dbReference type="SAM" id="MobiDB-lite"/>
    </source>
</evidence>
<organism evidence="2 3">
    <name type="scientific">Jaapia argillacea MUCL 33604</name>
    <dbReference type="NCBI Taxonomy" id="933084"/>
    <lineage>
        <taxon>Eukaryota</taxon>
        <taxon>Fungi</taxon>
        <taxon>Dikarya</taxon>
        <taxon>Basidiomycota</taxon>
        <taxon>Agaricomycotina</taxon>
        <taxon>Agaricomycetes</taxon>
        <taxon>Agaricomycetidae</taxon>
        <taxon>Jaapiales</taxon>
        <taxon>Jaapiaceae</taxon>
        <taxon>Jaapia</taxon>
    </lineage>
</organism>
<name>A0A067PKQ0_9AGAM</name>
<evidence type="ECO:0000313" key="3">
    <source>
        <dbReference type="Proteomes" id="UP000027265"/>
    </source>
</evidence>
<feature type="region of interest" description="Disordered" evidence="1">
    <location>
        <begin position="136"/>
        <end position="160"/>
    </location>
</feature>
<reference evidence="3" key="1">
    <citation type="journal article" date="2014" name="Proc. Natl. Acad. Sci. U.S.A.">
        <title>Extensive sampling of basidiomycete genomes demonstrates inadequacy of the white-rot/brown-rot paradigm for wood decay fungi.</title>
        <authorList>
            <person name="Riley R."/>
            <person name="Salamov A.A."/>
            <person name="Brown D.W."/>
            <person name="Nagy L.G."/>
            <person name="Floudas D."/>
            <person name="Held B.W."/>
            <person name="Levasseur A."/>
            <person name="Lombard V."/>
            <person name="Morin E."/>
            <person name="Otillar R."/>
            <person name="Lindquist E.A."/>
            <person name="Sun H."/>
            <person name="LaButti K.M."/>
            <person name="Schmutz J."/>
            <person name="Jabbour D."/>
            <person name="Luo H."/>
            <person name="Baker S.E."/>
            <person name="Pisabarro A.G."/>
            <person name="Walton J.D."/>
            <person name="Blanchette R.A."/>
            <person name="Henrissat B."/>
            <person name="Martin F."/>
            <person name="Cullen D."/>
            <person name="Hibbett D.S."/>
            <person name="Grigoriev I.V."/>
        </authorList>
    </citation>
    <scope>NUCLEOTIDE SEQUENCE [LARGE SCALE GENOMIC DNA]</scope>
    <source>
        <strain evidence="3">MUCL 33604</strain>
    </source>
</reference>
<gene>
    <name evidence="2" type="ORF">JAAARDRAFT_505987</name>
</gene>
<sequence length="160" mass="18560">MQDLCLWNTYHKLDHDRSEKQDLIPTSTLYVVVSPFAIRRNFVPQKQALEGTSVHTSSVILLSHSHFVLDLIRLSDVHIILVIGQWAVNGLGPLNVQRVVADDVEENTRLRRWIQATTKPRWQTLAQSPSFTTQRRRIYPSHPTPHVLTDHNVSHRRRVH</sequence>
<evidence type="ECO:0000313" key="2">
    <source>
        <dbReference type="EMBL" id="KDQ51602.1"/>
    </source>
</evidence>